<dbReference type="Proteomes" id="UP000008630">
    <property type="component" value="Chromosome"/>
</dbReference>
<dbReference type="PATRIC" id="fig|693979.3.peg.734"/>
<reference evidence="2 3" key="2">
    <citation type="journal article" date="2011" name="Stand. Genomic Sci.">
        <title>Complete genome sequence of Bacteroides helcogenes type strain (P 36-108).</title>
        <authorList>
            <person name="Pati A."/>
            <person name="Gronow S."/>
            <person name="Zeytun A."/>
            <person name="Lapidus A."/>
            <person name="Nolan M."/>
            <person name="Hammon N."/>
            <person name="Deshpande S."/>
            <person name="Cheng J.F."/>
            <person name="Tapia R."/>
            <person name="Han C."/>
            <person name="Goodwin L."/>
            <person name="Pitluck S."/>
            <person name="Liolios K."/>
            <person name="Pagani I."/>
            <person name="Ivanova N."/>
            <person name="Mavromatis K."/>
            <person name="Chen A."/>
            <person name="Palaniappan K."/>
            <person name="Land M."/>
            <person name="Hauser L."/>
            <person name="Chang Y.J."/>
            <person name="Jeffries C.D."/>
            <person name="Detter J.C."/>
            <person name="Brambilla E."/>
            <person name="Rohde M."/>
            <person name="Goker M."/>
            <person name="Woyke T."/>
            <person name="Bristow J."/>
            <person name="Eisen J.A."/>
            <person name="Markowitz V."/>
            <person name="Hugenholtz P."/>
            <person name="Kyrpides N.C."/>
            <person name="Klenk H.P."/>
            <person name="Lucas S."/>
        </authorList>
    </citation>
    <scope>NUCLEOTIDE SEQUENCE [LARGE SCALE GENOMIC DNA]</scope>
    <source>
        <strain evidence="3">ATCC 35417 / DSM 20613 / JCM 6297 / CCUG 15421 / P 36-108</strain>
    </source>
</reference>
<sequence length="181" mass="19984">MSRKSIRQRTLFIALLILCASASTALAQEQAQPEERVLPAQTTVWEAYGLSFNLPQAMRETLSTDTHWKLQASDMDLDVVVLDRYTYTDEELGKEVVECVLRGGMNLAEARIIKFENGALQGGGIIGKNEYDSDVIALCVENIDTAYAFLILIQNADGQEAKGKTVLDSIKLHPPGNLIVR</sequence>
<keyword evidence="1" id="KW-0732">Signal</keyword>
<feature type="chain" id="PRO_5003210915" evidence="1">
    <location>
        <begin position="28"/>
        <end position="181"/>
    </location>
</feature>
<feature type="signal peptide" evidence="1">
    <location>
        <begin position="1"/>
        <end position="27"/>
    </location>
</feature>
<dbReference type="HOGENOM" id="CLU_1486251_0_0_10"/>
<accession>E6SNB8</accession>
<dbReference type="STRING" id="693979.Bache_0688"/>
<evidence type="ECO:0000313" key="3">
    <source>
        <dbReference type="Proteomes" id="UP000008630"/>
    </source>
</evidence>
<dbReference type="AlphaFoldDB" id="E6SNB8"/>
<dbReference type="KEGG" id="bhl:Bache_0688"/>
<proteinExistence type="predicted"/>
<protein>
    <submittedName>
        <fullName evidence="2">Uncharacterized protein</fullName>
    </submittedName>
</protein>
<evidence type="ECO:0000313" key="2">
    <source>
        <dbReference type="EMBL" id="ADV42711.1"/>
    </source>
</evidence>
<keyword evidence="3" id="KW-1185">Reference proteome</keyword>
<dbReference type="EMBL" id="CP002352">
    <property type="protein sequence ID" value="ADV42711.1"/>
    <property type="molecule type" value="Genomic_DNA"/>
</dbReference>
<organism evidence="2 3">
    <name type="scientific">Bacteroides helcogenes (strain ATCC 35417 / DSM 20613 / JCM 6297 / CCUG 15421 / P 36-108)</name>
    <dbReference type="NCBI Taxonomy" id="693979"/>
    <lineage>
        <taxon>Bacteria</taxon>
        <taxon>Pseudomonadati</taxon>
        <taxon>Bacteroidota</taxon>
        <taxon>Bacteroidia</taxon>
        <taxon>Bacteroidales</taxon>
        <taxon>Bacteroidaceae</taxon>
        <taxon>Bacteroides</taxon>
    </lineage>
</organism>
<reference key="1">
    <citation type="submission" date="2010-11" db="EMBL/GenBank/DDBJ databases">
        <title>The complete genome of Bacteroides helcogenes P 36-108.</title>
        <authorList>
            <consortium name="US DOE Joint Genome Institute (JGI-PGF)"/>
            <person name="Lucas S."/>
            <person name="Copeland A."/>
            <person name="Lapidus A."/>
            <person name="Bruce D."/>
            <person name="Goodwin L."/>
            <person name="Pitluck S."/>
            <person name="Kyrpides N."/>
            <person name="Mavromatis K."/>
            <person name="Ivanova N."/>
            <person name="Zeytun A."/>
            <person name="Brettin T."/>
            <person name="Detter J.C."/>
            <person name="Tapia R."/>
            <person name="Han C."/>
            <person name="Land M."/>
            <person name="Hauser L."/>
            <person name="Markowitz V."/>
            <person name="Cheng J.-F."/>
            <person name="Hugenholtz P."/>
            <person name="Woyke T."/>
            <person name="Wu D."/>
            <person name="Gronow S."/>
            <person name="Wellnitz S."/>
            <person name="Brambilla E."/>
            <person name="Klenk H.-P."/>
            <person name="Eisen J.A."/>
        </authorList>
    </citation>
    <scope>NUCLEOTIDE SEQUENCE</scope>
    <source>
        <strain>P 36-108</strain>
    </source>
</reference>
<gene>
    <name evidence="2" type="ordered locus">Bache_0688</name>
</gene>
<dbReference type="RefSeq" id="WP_013546326.1">
    <property type="nucleotide sequence ID" value="NC_014933.1"/>
</dbReference>
<name>E6SNB8_BACT6</name>
<evidence type="ECO:0000256" key="1">
    <source>
        <dbReference type="SAM" id="SignalP"/>
    </source>
</evidence>